<keyword evidence="2" id="KW-1133">Transmembrane helix</keyword>
<gene>
    <name evidence="4" type="ORF">J2800_004760</name>
</gene>
<name>A0ABU1N6B0_9CAUL</name>
<accession>A0ABU1N6B0</accession>
<evidence type="ECO:0000313" key="5">
    <source>
        <dbReference type="Proteomes" id="UP001262754"/>
    </source>
</evidence>
<keyword evidence="2" id="KW-0812">Transmembrane</keyword>
<sequence>MSVTAIALNGLLAVLLLIALAFGVRLERRLKALRDSHEGFAKAVADLDRAAMRAEQGLADLRAATDEAADTLADRISQAKALASQLDERLNRPIVTPPPMPSSREPGVRSVAEPRAVEPRAAPRPIRAPEPEIPPETPRRLRAEDFEKLLDGEARIPRDAPPPSTARPSAPKETPRSRARIDDDLFEGPEDPPRPGSTFRGRR</sequence>
<dbReference type="RefSeq" id="WP_310035110.1">
    <property type="nucleotide sequence ID" value="NZ_JAVDRL010000017.1"/>
</dbReference>
<feature type="region of interest" description="Disordered" evidence="1">
    <location>
        <begin position="87"/>
        <end position="203"/>
    </location>
</feature>
<dbReference type="InterPro" id="IPR045531">
    <property type="entry name" value="DUF6468"/>
</dbReference>
<reference evidence="4 5" key="1">
    <citation type="submission" date="2023-07" db="EMBL/GenBank/DDBJ databases">
        <title>Sorghum-associated microbial communities from plants grown in Nebraska, USA.</title>
        <authorList>
            <person name="Schachtman D."/>
        </authorList>
    </citation>
    <scope>NUCLEOTIDE SEQUENCE [LARGE SCALE GENOMIC DNA]</scope>
    <source>
        <strain evidence="4 5">DS2154</strain>
    </source>
</reference>
<evidence type="ECO:0000256" key="2">
    <source>
        <dbReference type="SAM" id="Phobius"/>
    </source>
</evidence>
<feature type="compositionally biased region" description="Basic and acidic residues" evidence="1">
    <location>
        <begin position="173"/>
        <end position="183"/>
    </location>
</feature>
<feature type="compositionally biased region" description="Low complexity" evidence="1">
    <location>
        <begin position="111"/>
        <end position="125"/>
    </location>
</feature>
<evidence type="ECO:0000256" key="1">
    <source>
        <dbReference type="SAM" id="MobiDB-lite"/>
    </source>
</evidence>
<dbReference type="EMBL" id="JAVDRL010000017">
    <property type="protein sequence ID" value="MDR6533990.1"/>
    <property type="molecule type" value="Genomic_DNA"/>
</dbReference>
<organism evidence="4 5">
    <name type="scientific">Caulobacter rhizosphaerae</name>
    <dbReference type="NCBI Taxonomy" id="2010972"/>
    <lineage>
        <taxon>Bacteria</taxon>
        <taxon>Pseudomonadati</taxon>
        <taxon>Pseudomonadota</taxon>
        <taxon>Alphaproteobacteria</taxon>
        <taxon>Caulobacterales</taxon>
        <taxon>Caulobacteraceae</taxon>
        <taxon>Caulobacter</taxon>
    </lineage>
</organism>
<evidence type="ECO:0000313" key="4">
    <source>
        <dbReference type="EMBL" id="MDR6533990.1"/>
    </source>
</evidence>
<evidence type="ECO:0000259" key="3">
    <source>
        <dbReference type="Pfam" id="PF20072"/>
    </source>
</evidence>
<feature type="transmembrane region" description="Helical" evidence="2">
    <location>
        <begin position="6"/>
        <end position="24"/>
    </location>
</feature>
<dbReference type="Pfam" id="PF20072">
    <property type="entry name" value="DUF6468"/>
    <property type="match status" value="1"/>
</dbReference>
<keyword evidence="2" id="KW-0472">Membrane</keyword>
<keyword evidence="5" id="KW-1185">Reference proteome</keyword>
<protein>
    <recommendedName>
        <fullName evidence="3">DUF6468 domain-containing protein</fullName>
    </recommendedName>
</protein>
<proteinExistence type="predicted"/>
<feature type="domain" description="DUF6468" evidence="3">
    <location>
        <begin position="33"/>
        <end position="91"/>
    </location>
</feature>
<comment type="caution">
    <text evidence="4">The sequence shown here is derived from an EMBL/GenBank/DDBJ whole genome shotgun (WGS) entry which is preliminary data.</text>
</comment>
<feature type="compositionally biased region" description="Basic and acidic residues" evidence="1">
    <location>
        <begin position="137"/>
        <end position="158"/>
    </location>
</feature>
<dbReference type="Proteomes" id="UP001262754">
    <property type="component" value="Unassembled WGS sequence"/>
</dbReference>
<feature type="compositionally biased region" description="Pro residues" evidence="1">
    <location>
        <begin position="126"/>
        <end position="136"/>
    </location>
</feature>